<comment type="caution">
    <text evidence="1">The sequence shown here is derived from an EMBL/GenBank/DDBJ whole genome shotgun (WGS) entry which is preliminary data.</text>
</comment>
<dbReference type="EMBL" id="BDEQ01000001">
    <property type="protein sequence ID" value="GAT96711.1"/>
    <property type="molecule type" value="Genomic_DNA"/>
</dbReference>
<dbReference type="VEuPathDB" id="AmoebaDB:EHI5A_265430"/>
<gene>
    <name evidence="1" type="ORF">CL6EHI_001890</name>
</gene>
<evidence type="ECO:0000313" key="2">
    <source>
        <dbReference type="Proteomes" id="UP000078387"/>
    </source>
</evidence>
<dbReference type="VEuPathDB" id="AmoebaDB:EHI_001890"/>
<name>A0A5K1U520_ENTHI</name>
<reference evidence="1 2" key="1">
    <citation type="submission" date="2016-05" db="EMBL/GenBank/DDBJ databases">
        <title>First whole genome sequencing of Entamoeba histolytica HM1:IMSS-clone-6.</title>
        <authorList>
            <person name="Mukherjee Avik.K."/>
            <person name="Izumyama S."/>
            <person name="Nakada-Tsukui K."/>
            <person name="Nozaki T."/>
        </authorList>
    </citation>
    <scope>NUCLEOTIDE SEQUENCE [LARGE SCALE GENOMIC DNA]</scope>
    <source>
        <strain evidence="1 2">HM1:IMSS clone 6</strain>
    </source>
</reference>
<organism evidence="1 2">
    <name type="scientific">Entamoeba histolytica</name>
    <dbReference type="NCBI Taxonomy" id="5759"/>
    <lineage>
        <taxon>Eukaryota</taxon>
        <taxon>Amoebozoa</taxon>
        <taxon>Evosea</taxon>
        <taxon>Archamoebae</taxon>
        <taxon>Mastigamoebida</taxon>
        <taxon>Entamoebidae</taxon>
        <taxon>Entamoeba</taxon>
    </lineage>
</organism>
<dbReference type="OMA" id="QIQANMS"/>
<dbReference type="AlphaFoldDB" id="A0A5K1U520"/>
<protein>
    <submittedName>
        <fullName evidence="1">Uncharacterized protein</fullName>
    </submittedName>
</protein>
<sequence>MATIIQQSIEKHIIIIGECQSNTCLYINNIKWEIDNEINYELLQRLALSLHSFSKSFVKEGNQPSFHKLTLSKRSIISRRGKTVEVLEDLYSAQIEHYIIVVLTSHSVDDYTLKESIEKELSIFIQKNKDLLIQLQPKFDEYSKSQIQANMDQTKMIEEFLPLFKSYSLSVLI</sequence>
<dbReference type="VEuPathDB" id="AmoebaDB:EHI7A_201520"/>
<dbReference type="VEuPathDB" id="AmoebaDB:EHI8A_239860"/>
<dbReference type="VEuPathDB" id="AmoebaDB:KM1_307800"/>
<accession>A0A5K1U520</accession>
<proteinExistence type="predicted"/>
<evidence type="ECO:0000313" key="1">
    <source>
        <dbReference type="EMBL" id="GAT96711.1"/>
    </source>
</evidence>
<dbReference type="Proteomes" id="UP000078387">
    <property type="component" value="Unassembled WGS sequence"/>
</dbReference>